<organism evidence="2 3">
    <name type="scientific">Paenibacillus oceani</name>
    <dbReference type="NCBI Taxonomy" id="2772510"/>
    <lineage>
        <taxon>Bacteria</taxon>
        <taxon>Bacillati</taxon>
        <taxon>Bacillota</taxon>
        <taxon>Bacilli</taxon>
        <taxon>Bacillales</taxon>
        <taxon>Paenibacillaceae</taxon>
        <taxon>Paenibacillus</taxon>
    </lineage>
</organism>
<dbReference type="AlphaFoldDB" id="A0A927C6J5"/>
<accession>A0A927C6J5</accession>
<proteinExistence type="predicted"/>
<dbReference type="Pfam" id="PF16261">
    <property type="entry name" value="DUF4915"/>
    <property type="match status" value="1"/>
</dbReference>
<reference evidence="2" key="1">
    <citation type="submission" date="2020-09" db="EMBL/GenBank/DDBJ databases">
        <title>A novel bacterium of genus Paenibacillus, isolated from South China Sea.</title>
        <authorList>
            <person name="Huang H."/>
            <person name="Mo K."/>
            <person name="Hu Y."/>
        </authorList>
    </citation>
    <scope>NUCLEOTIDE SEQUENCE</scope>
    <source>
        <strain evidence="2">IB182363</strain>
    </source>
</reference>
<gene>
    <name evidence="2" type="ORF">IDH45_02685</name>
</gene>
<evidence type="ECO:0000259" key="1">
    <source>
        <dbReference type="Pfam" id="PF16261"/>
    </source>
</evidence>
<dbReference type="SUPFAM" id="SSF63825">
    <property type="entry name" value="YWTD domain"/>
    <property type="match status" value="1"/>
</dbReference>
<keyword evidence="3" id="KW-1185">Reference proteome</keyword>
<evidence type="ECO:0000313" key="2">
    <source>
        <dbReference type="EMBL" id="MBD2860892.1"/>
    </source>
</evidence>
<dbReference type="RefSeq" id="WP_190924412.1">
    <property type="nucleotide sequence ID" value="NZ_JACXJA010000003.1"/>
</dbReference>
<dbReference type="EMBL" id="JACXJA010000003">
    <property type="protein sequence ID" value="MBD2860892.1"/>
    <property type="molecule type" value="Genomic_DNA"/>
</dbReference>
<dbReference type="InterPro" id="IPR017481">
    <property type="entry name" value="CHP03032"/>
</dbReference>
<comment type="caution">
    <text evidence="2">The sequence shown here is derived from an EMBL/GenBank/DDBJ whole genome shotgun (WGS) entry which is preliminary data.</text>
</comment>
<name>A0A927C6J5_9BACL</name>
<dbReference type="Proteomes" id="UP000639396">
    <property type="component" value="Unassembled WGS sequence"/>
</dbReference>
<sequence length="298" mass="33678">MMLLHGLDIDQDFQRLDSKLLVSCPVSGPDEGGLFLLDFKQNTLKKLYTGGCMGMAWLKDRLFVATNQNQLLCMNSRYQITAKQDCGKLDLHGVAKYNDHVVLVVETENNAIGCYEADTLKRIGEIRFNPATRDVHHMNDIWLEGSLLYVSMFSPYGKWHKQPMNVTGAIIVVDLSKFNPYVPLVINPANHVAVKNLYMPHSVIIYKNKLSYCNSMSFQTMIGGSPTVQLSGFTRGLALTDELVFIGQSRMRHVLRIPHQFTNCSLDGGIYVYNPKLRISRFVSLPAQQVYQILICPQ</sequence>
<feature type="domain" description="Conserved hypothetical protein CHP03032" evidence="1">
    <location>
        <begin position="67"/>
        <end position="253"/>
    </location>
</feature>
<protein>
    <submittedName>
        <fullName evidence="2">DUF4915 domain-containing protein</fullName>
    </submittedName>
</protein>
<evidence type="ECO:0000313" key="3">
    <source>
        <dbReference type="Proteomes" id="UP000639396"/>
    </source>
</evidence>